<name>A0ABP7HLS3_9PSEU</name>
<organism evidence="1 2">
    <name type="scientific">Amycolatopsis tucumanensis</name>
    <dbReference type="NCBI Taxonomy" id="401106"/>
    <lineage>
        <taxon>Bacteria</taxon>
        <taxon>Bacillati</taxon>
        <taxon>Actinomycetota</taxon>
        <taxon>Actinomycetes</taxon>
        <taxon>Pseudonocardiales</taxon>
        <taxon>Pseudonocardiaceae</taxon>
        <taxon>Amycolatopsis</taxon>
    </lineage>
</organism>
<evidence type="ECO:0000313" key="2">
    <source>
        <dbReference type="Proteomes" id="UP001501624"/>
    </source>
</evidence>
<protein>
    <recommendedName>
        <fullName evidence="3">Secreted protein</fullName>
    </recommendedName>
</protein>
<accession>A0ABP7HLS3</accession>
<dbReference type="Proteomes" id="UP001501624">
    <property type="component" value="Unassembled WGS sequence"/>
</dbReference>
<keyword evidence="2" id="KW-1185">Reference proteome</keyword>
<proteinExistence type="predicted"/>
<sequence>MVVPAQLAIATRASVVLGTCVGWSLTALISFDEVVVVHHDNGVLPKRDQQWRPGRLENRRTCGLAATLGATLGHEPCLTH</sequence>
<evidence type="ECO:0008006" key="3">
    <source>
        <dbReference type="Google" id="ProtNLM"/>
    </source>
</evidence>
<comment type="caution">
    <text evidence="1">The sequence shown here is derived from an EMBL/GenBank/DDBJ whole genome shotgun (WGS) entry which is preliminary data.</text>
</comment>
<reference evidence="2" key="1">
    <citation type="journal article" date="2019" name="Int. J. Syst. Evol. Microbiol.">
        <title>The Global Catalogue of Microorganisms (GCM) 10K type strain sequencing project: providing services to taxonomists for standard genome sequencing and annotation.</title>
        <authorList>
            <consortium name="The Broad Institute Genomics Platform"/>
            <consortium name="The Broad Institute Genome Sequencing Center for Infectious Disease"/>
            <person name="Wu L."/>
            <person name="Ma J."/>
        </authorList>
    </citation>
    <scope>NUCLEOTIDE SEQUENCE [LARGE SCALE GENOMIC DNA]</scope>
    <source>
        <strain evidence="2">JCM 17017</strain>
    </source>
</reference>
<evidence type="ECO:0000313" key="1">
    <source>
        <dbReference type="EMBL" id="GAA3793736.1"/>
    </source>
</evidence>
<gene>
    <name evidence="1" type="ORF">GCM10022380_08240</name>
</gene>
<dbReference type="EMBL" id="BAABCM010000001">
    <property type="protein sequence ID" value="GAA3793736.1"/>
    <property type="molecule type" value="Genomic_DNA"/>
</dbReference>